<protein>
    <submittedName>
        <fullName evidence="2">Uncharacterized protein</fullName>
    </submittedName>
</protein>
<sequence length="490" mass="51216">MKPTDDSRILLLEQLESRSLLAAGIFNHSDAGIGSQELDRAQIDRAIPALQRTVSSIEANGSRGGSGIQTLSARSQGSGSDRPMRDFTSISRPDQSFQQRGNSAERNPEKRDAGQNDLGRQRPGIDSRRGLLQNDASRNGSLQSSVQTSVDRSPVGDSVQSVESNTVVWVVQFVVTQPRTDNSVSVGSVLNGFSGGGGRAPVGEGTVLVRANSSAAPSEQGVADGSNASKASASDNVTADVGPVQRNQTTVDATDDVSAIAAATTANERTNSTNENSRIDVVDTSSTSAASEVDGGIIDWLPRVSNNDVTLDSSGADDPWELDERTLEHLREVARAASNGDADDVEAASPHDSREASLLEDHSVDDAMATWFGSPTGLIDGIQFQDALPTVIPTLSPGMVDIALDATVGVHRTVGLMASADAMPGPVALNDVRDAVLAAMAYETDALAQPALDTRPLRLSGLTYPGAALVAGTLALNARRRRSAVLLTSR</sequence>
<feature type="compositionally biased region" description="Basic and acidic residues" evidence="1">
    <location>
        <begin position="106"/>
        <end position="129"/>
    </location>
</feature>
<comment type="caution">
    <text evidence="2">The sequence shown here is derived from an EMBL/GenBank/DDBJ whole genome shotgun (WGS) entry which is preliminary data.</text>
</comment>
<feature type="compositionally biased region" description="Polar residues" evidence="1">
    <location>
        <begin position="264"/>
        <end position="276"/>
    </location>
</feature>
<accession>A0A2G1W4D8</accession>
<feature type="compositionally biased region" description="Polar residues" evidence="1">
    <location>
        <begin position="68"/>
        <end position="79"/>
    </location>
</feature>
<proteinExistence type="predicted"/>
<organism evidence="2 3">
    <name type="scientific">Rhodopirellula bahusiensis</name>
    <dbReference type="NCBI Taxonomy" id="2014065"/>
    <lineage>
        <taxon>Bacteria</taxon>
        <taxon>Pseudomonadati</taxon>
        <taxon>Planctomycetota</taxon>
        <taxon>Planctomycetia</taxon>
        <taxon>Pirellulales</taxon>
        <taxon>Pirellulaceae</taxon>
        <taxon>Rhodopirellula</taxon>
    </lineage>
</organism>
<evidence type="ECO:0000313" key="3">
    <source>
        <dbReference type="Proteomes" id="UP000225740"/>
    </source>
</evidence>
<feature type="region of interest" description="Disordered" evidence="1">
    <location>
        <begin position="336"/>
        <end position="357"/>
    </location>
</feature>
<gene>
    <name evidence="2" type="ORF">CEE69_18360</name>
</gene>
<evidence type="ECO:0000313" key="2">
    <source>
        <dbReference type="EMBL" id="PHQ33875.1"/>
    </source>
</evidence>
<evidence type="ECO:0000256" key="1">
    <source>
        <dbReference type="SAM" id="MobiDB-lite"/>
    </source>
</evidence>
<feature type="region of interest" description="Disordered" evidence="1">
    <location>
        <begin position="57"/>
        <end position="161"/>
    </location>
</feature>
<feature type="region of interest" description="Disordered" evidence="1">
    <location>
        <begin position="213"/>
        <end position="288"/>
    </location>
</feature>
<keyword evidence="3" id="KW-1185">Reference proteome</keyword>
<dbReference type="GeneID" id="90609994"/>
<feature type="compositionally biased region" description="Polar residues" evidence="1">
    <location>
        <begin position="226"/>
        <end position="237"/>
    </location>
</feature>
<feature type="compositionally biased region" description="Polar residues" evidence="1">
    <location>
        <begin position="134"/>
        <end position="151"/>
    </location>
</feature>
<dbReference type="OrthoDB" id="254480at2"/>
<name>A0A2G1W4D8_9BACT</name>
<dbReference type="EMBL" id="NIZW01000014">
    <property type="protein sequence ID" value="PHQ33875.1"/>
    <property type="molecule type" value="Genomic_DNA"/>
</dbReference>
<dbReference type="Proteomes" id="UP000225740">
    <property type="component" value="Unassembled WGS sequence"/>
</dbReference>
<dbReference type="AlphaFoldDB" id="A0A2G1W4D8"/>
<dbReference type="RefSeq" id="WP_099262088.1">
    <property type="nucleotide sequence ID" value="NZ_NIZW01000014.1"/>
</dbReference>
<reference evidence="2 3" key="1">
    <citation type="submission" date="2017-06" db="EMBL/GenBank/DDBJ databases">
        <title>Description of Rhodopirellula bahusiensis sp. nov.</title>
        <authorList>
            <person name="Kizina J."/>
            <person name="Harder J."/>
        </authorList>
    </citation>
    <scope>NUCLEOTIDE SEQUENCE [LARGE SCALE GENOMIC DNA]</scope>
    <source>
        <strain evidence="2 3">SWK21</strain>
    </source>
</reference>
<feature type="compositionally biased region" description="Polar residues" evidence="1">
    <location>
        <begin position="88"/>
        <end position="105"/>
    </location>
</feature>